<dbReference type="Pfam" id="PF26549">
    <property type="entry name" value="Tricorn_N"/>
    <property type="match status" value="1"/>
</dbReference>
<comment type="caution">
    <text evidence="3">The sequence shown here is derived from an EMBL/GenBank/DDBJ whole genome shotgun (WGS) entry which is preliminary data.</text>
</comment>
<dbReference type="Proteomes" id="UP000886335">
    <property type="component" value="Unassembled WGS sequence"/>
</dbReference>
<gene>
    <name evidence="3" type="ORF">ENN50_01140</name>
</gene>
<accession>A0A831SQL5</accession>
<evidence type="ECO:0000256" key="2">
    <source>
        <dbReference type="SAM" id="MobiDB-lite"/>
    </source>
</evidence>
<organism evidence="3">
    <name type="scientific">Prosthecochloris aestuarii</name>
    <dbReference type="NCBI Taxonomy" id="1102"/>
    <lineage>
        <taxon>Bacteria</taxon>
        <taxon>Pseudomonadati</taxon>
        <taxon>Chlorobiota</taxon>
        <taxon>Chlorobiia</taxon>
        <taxon>Chlorobiales</taxon>
        <taxon>Chlorobiaceae</taxon>
        <taxon>Prosthecochloris</taxon>
    </lineage>
</organism>
<reference evidence="3" key="1">
    <citation type="journal article" date="2020" name="mSystems">
        <title>Genome- and Community-Level Interaction Insights into Carbon Utilization and Element Cycling Functions of Hydrothermarchaeota in Hydrothermal Sediment.</title>
        <authorList>
            <person name="Zhou Z."/>
            <person name="Liu Y."/>
            <person name="Xu W."/>
            <person name="Pan J."/>
            <person name="Luo Z.H."/>
            <person name="Li M."/>
        </authorList>
    </citation>
    <scope>NUCLEOTIDE SEQUENCE [LARGE SCALE GENOMIC DNA]</scope>
    <source>
        <strain evidence="3">SpSt-1181</strain>
    </source>
</reference>
<dbReference type="SUPFAM" id="SSF69304">
    <property type="entry name" value="Tricorn protease N-terminal domain"/>
    <property type="match status" value="1"/>
</dbReference>
<sequence>IAFVSSQAGQKEIFISEFDGFGATRVTETGGLALTPALSPDSSLLAYLTYTDGMPHLHIKNLSTNQIVKVSKKGVKIDPAWRNGSDEVATTFSFDGDQEIYLVDKNGSVNRRLTTSRGIDVSPSFSPDGKKMAFVSSRHGTPQVFIKDLVSGREQRLTFHGRYNTQPSWSPVDDKIAFTSMQNNGEINIFTINADGSGLRQLTYRSRHNEAPSWSPDGSMIVFSSTRSGSRHLYVMNSDGRNQRSLNLPGEQMQPSWSTFR</sequence>
<dbReference type="Pfam" id="PF07676">
    <property type="entry name" value="PD40"/>
    <property type="match status" value="2"/>
</dbReference>
<dbReference type="PANTHER" id="PTHR36842">
    <property type="entry name" value="PROTEIN TOLB HOMOLOG"/>
    <property type="match status" value="1"/>
</dbReference>
<feature type="non-terminal residue" evidence="3">
    <location>
        <position position="1"/>
    </location>
</feature>
<proteinExistence type="inferred from homology"/>
<dbReference type="PANTHER" id="PTHR36842:SF1">
    <property type="entry name" value="PROTEIN TOLB"/>
    <property type="match status" value="1"/>
</dbReference>
<name>A0A831SQL5_PROAE</name>
<comment type="similarity">
    <text evidence="1">Belongs to the TolB family.</text>
</comment>
<dbReference type="Gene3D" id="2.120.10.30">
    <property type="entry name" value="TolB, C-terminal domain"/>
    <property type="match status" value="2"/>
</dbReference>
<evidence type="ECO:0000313" key="3">
    <source>
        <dbReference type="EMBL" id="HED30300.1"/>
    </source>
</evidence>
<dbReference type="EMBL" id="DSBW01000025">
    <property type="protein sequence ID" value="HED30300.1"/>
    <property type="molecule type" value="Genomic_DNA"/>
</dbReference>
<protein>
    <submittedName>
        <fullName evidence="3">Tol-Pal system beta propeller repeat protein TolB</fullName>
    </submittedName>
</protein>
<feature type="region of interest" description="Disordered" evidence="2">
    <location>
        <begin position="240"/>
        <end position="261"/>
    </location>
</feature>
<dbReference type="InterPro" id="IPR011042">
    <property type="entry name" value="6-blade_b-propeller_TolB-like"/>
</dbReference>
<evidence type="ECO:0000256" key="1">
    <source>
        <dbReference type="ARBA" id="ARBA00009820"/>
    </source>
</evidence>
<dbReference type="AlphaFoldDB" id="A0A831SQL5"/>
<dbReference type="InterPro" id="IPR011659">
    <property type="entry name" value="WD40"/>
</dbReference>